<comment type="caution">
    <text evidence="2">The sequence shown here is derived from an EMBL/GenBank/DDBJ whole genome shotgun (WGS) entry which is preliminary data.</text>
</comment>
<gene>
    <name evidence="2" type="ORF">O7A05_07600</name>
</gene>
<proteinExistence type="predicted"/>
<feature type="domain" description="Transcriptional regulator-like" evidence="1">
    <location>
        <begin position="5"/>
        <end position="66"/>
    </location>
</feature>
<keyword evidence="3" id="KW-1185">Reference proteome</keyword>
<dbReference type="InterPro" id="IPR045465">
    <property type="entry name" value="Trans_reg_dom"/>
</dbReference>
<protein>
    <submittedName>
        <fullName evidence="2">DUF6499 domain-containing protein</fullName>
    </submittedName>
</protein>
<name>A0ABU8K8H0_9HYPH</name>
<evidence type="ECO:0000313" key="3">
    <source>
        <dbReference type="Proteomes" id="UP001366503"/>
    </source>
</evidence>
<evidence type="ECO:0000313" key="2">
    <source>
        <dbReference type="EMBL" id="MEI9402028.1"/>
    </source>
</evidence>
<dbReference type="RefSeq" id="WP_337092347.1">
    <property type="nucleotide sequence ID" value="NZ_JAPYKO010000003.1"/>
</dbReference>
<accession>A0ABU8K8H0</accession>
<sequence>MSHSDWTDPAGYEHMRGYEADAFAAEYLIRNADFLAEFERLASGPLAKGEIAGSPDFAARWGARFRDPW</sequence>
<organism evidence="2 3">
    <name type="scientific">Mesorhizobium argentiipisi</name>
    <dbReference type="NCBI Taxonomy" id="3015175"/>
    <lineage>
        <taxon>Bacteria</taxon>
        <taxon>Pseudomonadati</taxon>
        <taxon>Pseudomonadota</taxon>
        <taxon>Alphaproteobacteria</taxon>
        <taxon>Hyphomicrobiales</taxon>
        <taxon>Phyllobacteriaceae</taxon>
        <taxon>Mesorhizobium</taxon>
    </lineage>
</organism>
<dbReference type="Pfam" id="PF20109">
    <property type="entry name" value="Trans_reg_dom"/>
    <property type="match status" value="1"/>
</dbReference>
<dbReference type="Proteomes" id="UP001366503">
    <property type="component" value="Unassembled WGS sequence"/>
</dbReference>
<reference evidence="2 3" key="1">
    <citation type="submission" date="2022-12" db="EMBL/GenBank/DDBJ databases">
        <authorList>
            <person name="Muema E."/>
        </authorList>
    </citation>
    <scope>NUCLEOTIDE SEQUENCE [LARGE SCALE GENOMIC DNA]</scope>
    <source>
        <strain evidence="3">1330</strain>
    </source>
</reference>
<dbReference type="EMBL" id="JAPYKO010000003">
    <property type="protein sequence ID" value="MEI9402028.1"/>
    <property type="molecule type" value="Genomic_DNA"/>
</dbReference>
<evidence type="ECO:0000259" key="1">
    <source>
        <dbReference type="Pfam" id="PF20109"/>
    </source>
</evidence>